<proteinExistence type="predicted"/>
<protein>
    <submittedName>
        <fullName evidence="1">Uncharacterized protein</fullName>
    </submittedName>
</protein>
<sequence length="46" mass="5372">MQPIYFEVGNYVPLMIVSERIAPEGTSKKDWRHLLLSVTWQGLCHK</sequence>
<dbReference type="STRING" id="1391627.SAMN05216464_115139"/>
<evidence type="ECO:0000313" key="2">
    <source>
        <dbReference type="Proteomes" id="UP000199072"/>
    </source>
</evidence>
<accession>A0A1G7JWB2</accession>
<dbReference type="Proteomes" id="UP000199072">
    <property type="component" value="Unassembled WGS sequence"/>
</dbReference>
<dbReference type="AlphaFoldDB" id="A0A1G7JWB2"/>
<name>A0A1G7JWB2_9SPHI</name>
<organism evidence="1 2">
    <name type="scientific">Mucilaginibacter pineti</name>
    <dbReference type="NCBI Taxonomy" id="1391627"/>
    <lineage>
        <taxon>Bacteria</taxon>
        <taxon>Pseudomonadati</taxon>
        <taxon>Bacteroidota</taxon>
        <taxon>Sphingobacteriia</taxon>
        <taxon>Sphingobacteriales</taxon>
        <taxon>Sphingobacteriaceae</taxon>
        <taxon>Mucilaginibacter</taxon>
    </lineage>
</organism>
<gene>
    <name evidence="1" type="ORF">SAMN05216464_115139</name>
</gene>
<keyword evidence="2" id="KW-1185">Reference proteome</keyword>
<dbReference type="EMBL" id="FNAI01000015">
    <property type="protein sequence ID" value="SDF29258.1"/>
    <property type="molecule type" value="Genomic_DNA"/>
</dbReference>
<evidence type="ECO:0000313" key="1">
    <source>
        <dbReference type="EMBL" id="SDF29258.1"/>
    </source>
</evidence>
<reference evidence="1 2" key="1">
    <citation type="submission" date="2016-10" db="EMBL/GenBank/DDBJ databases">
        <authorList>
            <person name="de Groot N.N."/>
        </authorList>
    </citation>
    <scope>NUCLEOTIDE SEQUENCE [LARGE SCALE GENOMIC DNA]</scope>
    <source>
        <strain evidence="1 2">47C3B</strain>
    </source>
</reference>